<evidence type="ECO:0000256" key="4">
    <source>
        <dbReference type="ARBA" id="ARBA00022833"/>
    </source>
</evidence>
<evidence type="ECO:0008006" key="7">
    <source>
        <dbReference type="Google" id="ProtNLM"/>
    </source>
</evidence>
<comment type="similarity">
    <text evidence="1">Belongs to the DnaX/STICHEL family.</text>
</comment>
<dbReference type="InterPro" id="IPR027417">
    <property type="entry name" value="P-loop_NTPase"/>
</dbReference>
<dbReference type="PANTHER" id="PTHR11669:SF0">
    <property type="entry name" value="PROTEIN STICHEL-LIKE 2"/>
    <property type="match status" value="1"/>
</dbReference>
<evidence type="ECO:0000313" key="6">
    <source>
        <dbReference type="EMBL" id="SVB00606.1"/>
    </source>
</evidence>
<dbReference type="CDD" id="cd00009">
    <property type="entry name" value="AAA"/>
    <property type="match status" value="1"/>
</dbReference>
<dbReference type="AlphaFoldDB" id="A0A382AGG9"/>
<accession>A0A382AGG9</accession>
<keyword evidence="5" id="KW-0067">ATP-binding</keyword>
<keyword evidence="4" id="KW-0862">Zinc</keyword>
<dbReference type="InterPro" id="IPR050238">
    <property type="entry name" value="DNA_Rep/Repair_Clamp_Loader"/>
</dbReference>
<evidence type="ECO:0000256" key="2">
    <source>
        <dbReference type="ARBA" id="ARBA00022723"/>
    </source>
</evidence>
<evidence type="ECO:0000256" key="3">
    <source>
        <dbReference type="ARBA" id="ARBA00022741"/>
    </source>
</evidence>
<evidence type="ECO:0000256" key="5">
    <source>
        <dbReference type="ARBA" id="ARBA00022840"/>
    </source>
</evidence>
<protein>
    <recommendedName>
        <fullName evidence="7">AAA+ ATPase domain-containing protein</fullName>
    </recommendedName>
</protein>
<dbReference type="InterPro" id="IPR001270">
    <property type="entry name" value="ClpA/B"/>
</dbReference>
<dbReference type="GO" id="GO:0009360">
    <property type="term" value="C:DNA polymerase III complex"/>
    <property type="evidence" value="ECO:0007669"/>
    <property type="project" value="InterPro"/>
</dbReference>
<name>A0A382AGG9_9ZZZZ</name>
<dbReference type="FunFam" id="3.40.50.300:FF:000014">
    <property type="entry name" value="DNA polymerase III subunit gamma/tau"/>
    <property type="match status" value="1"/>
</dbReference>
<proteinExistence type="inferred from homology"/>
<dbReference type="EMBL" id="UINC01025296">
    <property type="protein sequence ID" value="SVB00606.1"/>
    <property type="molecule type" value="Genomic_DNA"/>
</dbReference>
<dbReference type="GO" id="GO:0003887">
    <property type="term" value="F:DNA-directed DNA polymerase activity"/>
    <property type="evidence" value="ECO:0007669"/>
    <property type="project" value="InterPro"/>
</dbReference>
<dbReference type="SUPFAM" id="SSF52540">
    <property type="entry name" value="P-loop containing nucleoside triphosphate hydrolases"/>
    <property type="match status" value="1"/>
</dbReference>
<dbReference type="NCBIfam" id="TIGR02397">
    <property type="entry name" value="dnaX_nterm"/>
    <property type="match status" value="1"/>
</dbReference>
<dbReference type="GO" id="GO:0006261">
    <property type="term" value="P:DNA-templated DNA replication"/>
    <property type="evidence" value="ECO:0007669"/>
    <property type="project" value="TreeGrafter"/>
</dbReference>
<dbReference type="InterPro" id="IPR012763">
    <property type="entry name" value="DNA_pol_III_sug/sutau_N"/>
</dbReference>
<reference evidence="6" key="1">
    <citation type="submission" date="2018-05" db="EMBL/GenBank/DDBJ databases">
        <authorList>
            <person name="Lanie J.A."/>
            <person name="Ng W.-L."/>
            <person name="Kazmierczak K.M."/>
            <person name="Andrzejewski T.M."/>
            <person name="Davidsen T.M."/>
            <person name="Wayne K.J."/>
            <person name="Tettelin H."/>
            <person name="Glass J.I."/>
            <person name="Rusch D."/>
            <person name="Podicherti R."/>
            <person name="Tsui H.-C.T."/>
            <person name="Winkler M.E."/>
        </authorList>
    </citation>
    <scope>NUCLEOTIDE SEQUENCE</scope>
</reference>
<gene>
    <name evidence="6" type="ORF">METZ01_LOCUS153460</name>
</gene>
<organism evidence="6">
    <name type="scientific">marine metagenome</name>
    <dbReference type="NCBI Taxonomy" id="408172"/>
    <lineage>
        <taxon>unclassified sequences</taxon>
        <taxon>metagenomes</taxon>
        <taxon>ecological metagenomes</taxon>
    </lineage>
</organism>
<dbReference type="GO" id="GO:0046872">
    <property type="term" value="F:metal ion binding"/>
    <property type="evidence" value="ECO:0007669"/>
    <property type="project" value="UniProtKB-KW"/>
</dbReference>
<sequence length="151" mass="16959">MSYQVLARKWRPKRFNEVVGQGHVVKALENSLKENKIHQAYLFSGTRGVGKTTIARILTKCLNCEKGLGSEPCDTCTSCNSITQGNFMDFHEVDAASRRGVEETQQLLETVAHMPGSSRYKVYLIDEVHMLSKHSFNALLKTLEEPPPHVV</sequence>
<feature type="non-terminal residue" evidence="6">
    <location>
        <position position="151"/>
    </location>
</feature>
<dbReference type="PRINTS" id="PR00300">
    <property type="entry name" value="CLPPROTEASEA"/>
</dbReference>
<dbReference type="Pfam" id="PF13177">
    <property type="entry name" value="DNA_pol3_delta2"/>
    <property type="match status" value="1"/>
</dbReference>
<keyword evidence="2" id="KW-0479">Metal-binding</keyword>
<dbReference type="PANTHER" id="PTHR11669">
    <property type="entry name" value="REPLICATION FACTOR C / DNA POLYMERASE III GAMMA-TAU SUBUNIT"/>
    <property type="match status" value="1"/>
</dbReference>
<keyword evidence="3" id="KW-0547">Nucleotide-binding</keyword>
<dbReference type="GO" id="GO:0005524">
    <property type="term" value="F:ATP binding"/>
    <property type="evidence" value="ECO:0007669"/>
    <property type="project" value="UniProtKB-KW"/>
</dbReference>
<evidence type="ECO:0000256" key="1">
    <source>
        <dbReference type="ARBA" id="ARBA00006360"/>
    </source>
</evidence>
<dbReference type="Gene3D" id="3.40.50.300">
    <property type="entry name" value="P-loop containing nucleotide triphosphate hydrolases"/>
    <property type="match status" value="1"/>
</dbReference>